<dbReference type="EMBL" id="VEVO01000016">
    <property type="protein sequence ID" value="KAF0029252.1"/>
    <property type="molecule type" value="Genomic_DNA"/>
</dbReference>
<dbReference type="Pfam" id="PF26562">
    <property type="entry name" value="Ig-like"/>
    <property type="match status" value="2"/>
</dbReference>
<dbReference type="AlphaFoldDB" id="A0A6A4SFT5"/>
<dbReference type="PANTHER" id="PTHR47130">
    <property type="entry name" value="SI:DKEY-19B23.11-RELATED"/>
    <property type="match status" value="1"/>
</dbReference>
<name>A0A6A4SFT5_SCOMX</name>
<dbReference type="InterPro" id="IPR001507">
    <property type="entry name" value="ZP_dom"/>
</dbReference>
<protein>
    <recommendedName>
        <fullName evidence="2">ZP domain-containing protein</fullName>
    </recommendedName>
</protein>
<reference evidence="3 4" key="1">
    <citation type="submission" date="2019-06" db="EMBL/GenBank/DDBJ databases">
        <title>Draft genomes of female and male turbot (Scophthalmus maximus).</title>
        <authorList>
            <person name="Xu H."/>
            <person name="Xu X.-W."/>
            <person name="Shao C."/>
            <person name="Chen S."/>
        </authorList>
    </citation>
    <scope>NUCLEOTIDE SEQUENCE [LARGE SCALE GENOMIC DNA]</scope>
    <source>
        <strain evidence="3">Ysfricsl-2016a</strain>
        <tissue evidence="3">Blood</tissue>
    </source>
</reference>
<keyword evidence="1" id="KW-0732">Signal</keyword>
<dbReference type="Proteomes" id="UP000438429">
    <property type="component" value="Unassembled WGS sequence"/>
</dbReference>
<feature type="domain" description="ZP" evidence="2">
    <location>
        <begin position="500"/>
        <end position="788"/>
    </location>
</feature>
<accession>A0A6A4SFT5</accession>
<organism evidence="3 4">
    <name type="scientific">Scophthalmus maximus</name>
    <name type="common">Turbot</name>
    <name type="synonym">Psetta maxima</name>
    <dbReference type="NCBI Taxonomy" id="52904"/>
    <lineage>
        <taxon>Eukaryota</taxon>
        <taxon>Metazoa</taxon>
        <taxon>Chordata</taxon>
        <taxon>Craniata</taxon>
        <taxon>Vertebrata</taxon>
        <taxon>Euteleostomi</taxon>
        <taxon>Actinopterygii</taxon>
        <taxon>Neopterygii</taxon>
        <taxon>Teleostei</taxon>
        <taxon>Neoteleostei</taxon>
        <taxon>Acanthomorphata</taxon>
        <taxon>Carangaria</taxon>
        <taxon>Pleuronectiformes</taxon>
        <taxon>Pleuronectoidei</taxon>
        <taxon>Scophthalmidae</taxon>
        <taxon>Scophthalmus</taxon>
    </lineage>
</organism>
<feature type="chain" id="PRO_5025364010" description="ZP domain-containing protein" evidence="1">
    <location>
        <begin position="22"/>
        <end position="1232"/>
    </location>
</feature>
<evidence type="ECO:0000313" key="3">
    <source>
        <dbReference type="EMBL" id="KAF0029252.1"/>
    </source>
</evidence>
<evidence type="ECO:0000259" key="2">
    <source>
        <dbReference type="PROSITE" id="PS51034"/>
    </source>
</evidence>
<dbReference type="Gene3D" id="2.60.40.3210">
    <property type="entry name" value="Zona pellucida, ZP-N domain"/>
    <property type="match status" value="2"/>
</dbReference>
<dbReference type="Pfam" id="PF23344">
    <property type="entry name" value="ZP-N"/>
    <property type="match status" value="2"/>
</dbReference>
<dbReference type="InterPro" id="IPR055356">
    <property type="entry name" value="ZP-N"/>
</dbReference>
<dbReference type="PROSITE" id="PS51034">
    <property type="entry name" value="ZP_2"/>
    <property type="match status" value="2"/>
</dbReference>
<dbReference type="InterPro" id="IPR058876">
    <property type="entry name" value="Ig-like_ZP"/>
</dbReference>
<evidence type="ECO:0000256" key="1">
    <source>
        <dbReference type="SAM" id="SignalP"/>
    </source>
</evidence>
<comment type="caution">
    <text evidence="3">The sequence shown here is derived from an EMBL/GenBank/DDBJ whole genome shotgun (WGS) entry which is preliminary data.</text>
</comment>
<sequence>MCVHFSVSLLLLLLLPPLRVTGPEATGSFQTKCLERHFWLSVKSVSLSSRIRFDFEDQYGHHVLSDREAALCGYTVLINEVGDLVFRASFLACHVHTQTGADYRLRAWFVNLRADGRVLALFPFQLYCSLPGQWSTREIVCEENYMEVSIHLPVLTVKSKNDKEGAPQAEMAVVFHRADQRPEEAAVLSLVDAAALSYHISVRGSHLTLRCPYASPLSYTMKSGVIRGQYSQSMSVDLFVMSQWEDERWPLSQLCSFRLLKTPLIPQTLNLIRNTAPSEGFFSVTFGPFASDVSLRKVTIDSGGDLLTWTQSRQTQSDADLAVSRIAHVNGTYSFRLSFPLSHRKIIPEYIGAGYKKYSFTFLFTLNISPNREVFYHQATIEHSVEYTAPSSPKLEGKCTESSLLVLLHHGAQVELQWELFLGARKLDWDLVEMGGFVVEAQDDYLIVEIPLYSPGMNYEELTLWGLVAGVNAFIVDAKSLKVQDSLFHKCTFPVRELLVCLPEGRMVAVVDTTHTIPPTHPNRTTLLDPSCVPMEMDSARALFSFSLDSCGTIVTTEGNLLVYENQISYNQDFLPLDDPVIHRDSPYRLTIQCRYPANGSRALAIQYPVYSSLDLSPVRPVKPTRREAATTGVLHTECRDRNFMMAVDLSFTGEAFRFEAVDGTGAYPITQQYAAECGYTVSVLPLAGHVELRASYFSCHAENKDDVFAFNFNLILAQGGYEVTYTTAKTCSPPLPWSPREVTCEVNYMEVNGVPVEVVHATLFSRQSWVVLMVDLVAACSMYEGSYDDHGYMMWETPEVLHPLVSGLHNTQINIGVNGELVEEPVAEERGYIVEKHNSTLEISIPYNAEGAYRKSVVNGDLYEYYIFHLYLEQISMDGDHVDTRLRLHRTLATPLLQRPVFTENRTVPEEHAFTVYLGNVPEDVELSGGELNEHKCAVPFTNASGHTFAKVAYPNNTNGYILKVPFDDPVVIQQFSKEGHAIKHMLDINYTLTVLSENEPYYHLASVMALTDVSPPEFDAVCSESGIRFKLDHRPFDYLWYISIGSDLLTPELAAQHGYIISNNSRSLLLEVPLFTYGYEYKDISLKGFLGTFEILIRDHETSEVQRSTIKTCQFASTELIMCSTDGRMTVVADLSLAIPSGGMPARTNLNDKYCGPKEADDTRALFSFPLNSCGSMVKLGKENVTYENEIFFSKKLRSWKNPMDSSNEIDGYKPSTSNSLSFHLSLNYS</sequence>
<proteinExistence type="predicted"/>
<dbReference type="PANTHER" id="PTHR47130:SF6">
    <property type="entry name" value="EGG ENVELOPE GLYCOPROTEIN-LIKE PRECURSOR"/>
    <property type="match status" value="1"/>
</dbReference>
<evidence type="ECO:0000313" key="4">
    <source>
        <dbReference type="Proteomes" id="UP000438429"/>
    </source>
</evidence>
<feature type="domain" description="ZP" evidence="2">
    <location>
        <begin position="1124"/>
        <end position="1232"/>
    </location>
</feature>
<gene>
    <name evidence="3" type="ORF">F2P81_018357</name>
</gene>
<dbReference type="SMART" id="SM00241">
    <property type="entry name" value="ZP"/>
    <property type="match status" value="1"/>
</dbReference>
<feature type="signal peptide" evidence="1">
    <location>
        <begin position="1"/>
        <end position="21"/>
    </location>
</feature>